<organism evidence="2 3">
    <name type="scientific">Gracilimonas mengyeensis</name>
    <dbReference type="NCBI Taxonomy" id="1302730"/>
    <lineage>
        <taxon>Bacteria</taxon>
        <taxon>Pseudomonadati</taxon>
        <taxon>Balneolota</taxon>
        <taxon>Balneolia</taxon>
        <taxon>Balneolales</taxon>
        <taxon>Balneolaceae</taxon>
        <taxon>Gracilimonas</taxon>
    </lineage>
</organism>
<evidence type="ECO:0000259" key="1">
    <source>
        <dbReference type="Pfam" id="PF01266"/>
    </source>
</evidence>
<dbReference type="RefSeq" id="WP_142456220.1">
    <property type="nucleotide sequence ID" value="NZ_FXTP01000021.1"/>
</dbReference>
<evidence type="ECO:0000313" key="3">
    <source>
        <dbReference type="Proteomes" id="UP000317557"/>
    </source>
</evidence>
<dbReference type="OrthoDB" id="1491488at2"/>
<dbReference type="PANTHER" id="PTHR13847">
    <property type="entry name" value="SARCOSINE DEHYDROGENASE-RELATED"/>
    <property type="match status" value="1"/>
</dbReference>
<dbReference type="InterPro" id="IPR036188">
    <property type="entry name" value="FAD/NAD-bd_sf"/>
</dbReference>
<dbReference type="EMBL" id="FXTP01000021">
    <property type="protein sequence ID" value="SMO96543.1"/>
    <property type="molecule type" value="Genomic_DNA"/>
</dbReference>
<dbReference type="Gene3D" id="3.50.50.60">
    <property type="entry name" value="FAD/NAD(P)-binding domain"/>
    <property type="match status" value="1"/>
</dbReference>
<feature type="domain" description="FAD dependent oxidoreductase" evidence="1">
    <location>
        <begin position="19"/>
        <end position="365"/>
    </location>
</feature>
<reference evidence="2 3" key="1">
    <citation type="submission" date="2017-05" db="EMBL/GenBank/DDBJ databases">
        <authorList>
            <person name="Varghese N."/>
            <person name="Submissions S."/>
        </authorList>
    </citation>
    <scope>NUCLEOTIDE SEQUENCE [LARGE SCALE GENOMIC DNA]</scope>
    <source>
        <strain evidence="2 3">DSM 21985</strain>
    </source>
</reference>
<dbReference type="PANTHER" id="PTHR13847:SF281">
    <property type="entry name" value="FAD DEPENDENT OXIDOREDUCTASE DOMAIN-CONTAINING PROTEIN"/>
    <property type="match status" value="1"/>
</dbReference>
<dbReference type="Pfam" id="PF01266">
    <property type="entry name" value="DAO"/>
    <property type="match status" value="1"/>
</dbReference>
<dbReference type="InterPro" id="IPR006076">
    <property type="entry name" value="FAD-dep_OxRdtase"/>
</dbReference>
<evidence type="ECO:0000313" key="2">
    <source>
        <dbReference type="EMBL" id="SMO96543.1"/>
    </source>
</evidence>
<protein>
    <submittedName>
        <fullName evidence="2">Glycine/D-amino acid oxidase</fullName>
    </submittedName>
</protein>
<proteinExistence type="predicted"/>
<name>A0A521FK05_9BACT</name>
<dbReference type="Gene3D" id="3.30.9.10">
    <property type="entry name" value="D-Amino Acid Oxidase, subunit A, domain 2"/>
    <property type="match status" value="1"/>
</dbReference>
<keyword evidence="3" id="KW-1185">Reference proteome</keyword>
<accession>A0A521FK05</accession>
<gene>
    <name evidence="2" type="ORF">SAMN06265219_12114</name>
</gene>
<dbReference type="AlphaFoldDB" id="A0A521FK05"/>
<dbReference type="SUPFAM" id="SSF51905">
    <property type="entry name" value="FAD/NAD(P)-binding domain"/>
    <property type="match status" value="1"/>
</dbReference>
<sequence length="371" mass="41686">MSQPDLSYWEKELYQQKYDLIVVGGGLTGQSAALFYKKNNPHAKVLVIDRGFFPLGASTRNAGFACFGSVTEHMSDLKIEDEEKIVDRIRRRINGLKLLRQTLGDEAIDYQEPGSYEIFTDEETYSEAISYLDTCNALLRQASDIQDVYSKSTYQEFPAITIKREGCLHPGKMMKSLYQKNLSSGVEFRWQTPVQKIHSDDGKIELENGINLSGSTVVVATNAFTSKLLPEVEIKPGRGYVFVTKPIPELKWQGTFHYDRGYYYFRNVDQNRLLLGGARSLDIDGETTTKFGVNDLIKNHLLEFTNDVLKLPSDWEIETEWSGIMGFTQTKSPLLRAISDRCLVVAGLSGMGVALGMQLGKEAAETIDGNR</sequence>
<dbReference type="GO" id="GO:0005737">
    <property type="term" value="C:cytoplasm"/>
    <property type="evidence" value="ECO:0007669"/>
    <property type="project" value="TreeGrafter"/>
</dbReference>
<dbReference type="Proteomes" id="UP000317557">
    <property type="component" value="Unassembled WGS sequence"/>
</dbReference>